<dbReference type="EMBL" id="AEGP01000065">
    <property type="protein sequence ID" value="EGG41362.1"/>
    <property type="molecule type" value="Genomic_DNA"/>
</dbReference>
<dbReference type="InterPro" id="IPR044946">
    <property type="entry name" value="Restrct_endonuc_typeI_TRD_sf"/>
</dbReference>
<evidence type="ECO:0000259" key="4">
    <source>
        <dbReference type="Pfam" id="PF13588"/>
    </source>
</evidence>
<dbReference type="Pfam" id="PF13588">
    <property type="entry name" value="HSDR_N_2"/>
    <property type="match status" value="1"/>
</dbReference>
<dbReference type="InterPro" id="IPR029063">
    <property type="entry name" value="SAM-dependent_MTases_sf"/>
</dbReference>
<keyword evidence="2" id="KW-0238">DNA-binding</keyword>
<reference evidence="5" key="1">
    <citation type="journal article" date="2011" name="PLoS ONE">
        <title>Genome of a low-salinity ammonia-oxidizing archaeon determined by single-cell and metagenomic analysis.</title>
        <authorList>
            <person name="Blainey P.C."/>
            <person name="Mosier A.C."/>
            <person name="Potanina A."/>
            <person name="Francis C.A."/>
            <person name="Quake S.R."/>
        </authorList>
    </citation>
    <scope>NUCLEOTIDE SEQUENCE [LARGE SCALE GENOMIC DNA]</scope>
    <source>
        <strain evidence="5">SFB1</strain>
    </source>
</reference>
<dbReference type="AlphaFoldDB" id="F3KMS0"/>
<dbReference type="Pfam" id="PF12161">
    <property type="entry name" value="HsdM_N"/>
    <property type="match status" value="1"/>
</dbReference>
<dbReference type="HOGENOM" id="CLU_377962_0_0_2"/>
<dbReference type="InterPro" id="IPR038333">
    <property type="entry name" value="T1MK-like_N_sf"/>
</dbReference>
<dbReference type="Gene3D" id="3.40.50.150">
    <property type="entry name" value="Vaccinia Virus protein VP39"/>
    <property type="match status" value="1"/>
</dbReference>
<feature type="domain" description="Type I restriction enzyme R protein N-terminal" evidence="4">
    <location>
        <begin position="21"/>
        <end position="123"/>
    </location>
</feature>
<organism evidence="5">
    <name type="scientific">Candidatus Nitrosarchaeum limnium SFB1</name>
    <dbReference type="NCBI Taxonomy" id="886738"/>
    <lineage>
        <taxon>Archaea</taxon>
        <taxon>Nitrososphaerota</taxon>
        <taxon>Nitrososphaeria</taxon>
        <taxon>Nitrosopumilales</taxon>
        <taxon>Nitrosopumilaceae</taxon>
        <taxon>Nitrosarchaeum</taxon>
    </lineage>
</organism>
<dbReference type="GO" id="GO:0003677">
    <property type="term" value="F:DNA binding"/>
    <property type="evidence" value="ECO:0007669"/>
    <property type="project" value="UniProtKB-KW"/>
</dbReference>
<evidence type="ECO:0000256" key="2">
    <source>
        <dbReference type="ARBA" id="ARBA00023125"/>
    </source>
</evidence>
<gene>
    <name evidence="5" type="ORF">Nlim_1825</name>
</gene>
<protein>
    <submittedName>
        <fullName evidence="5">Uncharacterized protein</fullName>
    </submittedName>
</protein>
<dbReference type="Gene3D" id="3.90.220.20">
    <property type="entry name" value="DNA methylase specificity domains"/>
    <property type="match status" value="1"/>
</dbReference>
<evidence type="ECO:0000259" key="3">
    <source>
        <dbReference type="Pfam" id="PF12161"/>
    </source>
</evidence>
<dbReference type="GO" id="GO:0009307">
    <property type="term" value="P:DNA restriction-modification system"/>
    <property type="evidence" value="ECO:0007669"/>
    <property type="project" value="UniProtKB-KW"/>
</dbReference>
<dbReference type="InterPro" id="IPR022749">
    <property type="entry name" value="D12N6_MeTrfase_N"/>
</dbReference>
<sequence length="733" mass="85268">MPKKQEKMNFSELALIDLASKLLIETYGYAKDQIATYYKIKDKNENEITLDVVVLNHDKTEIDIIVEAIGQKVDSIAEEFEVEEFTTLMQNTTAKYGIIFFGTNHYFFKKIYGNNIIEVSDIPNVSGDISKKQLPIENVQKRLWRIFDILRGHIDASEYLEIVLTLFYVKLIDETKFDNQIFSNLGLEKKSQIDQLSKLFTVDESNLDTFSLEKLEKLDPNELTNLLYAVREFSISQTNPDAWNYAVFKFQEQLGFKSNVNSLPESVTGFIYQYITTGGNTEDLKFRNIAFGFLDSGKIIFDFLNFITDDHDFSQKQLEEYAEQNLSIIEPNITKIKIVKLLLALSRLKVQSHIEHPEDIHFERKFDCIVTQPPFNWKIQRATRVERNFENHELIKMIELVRDGGFLVAILPPSFLFSNDARNTREIISNNCYIRGIIHLPSILQTISIRPVMLLLQKKYADDNPIKENYKVFMSDIDINLKRHERFDDRILSNVWEKFMELQLTNKIKDENDSWFAIPIQNLVVDRWTLKDKSPMMKRILEINNPIKLKETVQAIISGKDYPPMNLEFKEIPIIKIGDIESNGLIKTEIIETARVPKKDFDKGKIPIVKENDILFSIRGKIGKVGLVTKSQEGATINQNLVILRPHIPSKDASFLLYYLKSEIVRYQLEHIQYGSVIFAVRIKDLENLLLPKPDGVKIQKINELKKEIEKYRKLLLEAENKLNEIWSIEDDN</sequence>
<dbReference type="PANTHER" id="PTHR30408">
    <property type="entry name" value="TYPE-1 RESTRICTION ENZYME ECOKI SPECIFICITY PROTEIN"/>
    <property type="match status" value="1"/>
</dbReference>
<dbReference type="STRING" id="886738.Nlim_1825"/>
<dbReference type="InterPro" id="IPR052021">
    <property type="entry name" value="Type-I_RS_S_subunit"/>
</dbReference>
<name>F3KMS0_9ARCH</name>
<dbReference type="InterPro" id="IPR029464">
    <property type="entry name" value="HSDR_N"/>
</dbReference>
<dbReference type="Proteomes" id="UP000004348">
    <property type="component" value="Chromosome"/>
</dbReference>
<feature type="domain" description="N6 adenine-specific DNA methyltransferase N-terminal" evidence="3">
    <location>
        <begin position="140"/>
        <end position="227"/>
    </location>
</feature>
<evidence type="ECO:0000256" key="1">
    <source>
        <dbReference type="ARBA" id="ARBA00022747"/>
    </source>
</evidence>
<dbReference type="PANTHER" id="PTHR30408:SF12">
    <property type="entry name" value="TYPE I RESTRICTION ENZYME MJAVIII SPECIFICITY SUBUNIT"/>
    <property type="match status" value="1"/>
</dbReference>
<accession>F3KMS0</accession>
<dbReference type="SUPFAM" id="SSF116734">
    <property type="entry name" value="DNA methylase specificity domain"/>
    <property type="match status" value="1"/>
</dbReference>
<proteinExistence type="predicted"/>
<keyword evidence="1" id="KW-0680">Restriction system</keyword>
<evidence type="ECO:0000313" key="5">
    <source>
        <dbReference type="EMBL" id="EGG41362.1"/>
    </source>
</evidence>
<dbReference type="Gene3D" id="1.20.1260.30">
    <property type="match status" value="1"/>
</dbReference>
<dbReference type="SUPFAM" id="SSF53335">
    <property type="entry name" value="S-adenosyl-L-methionine-dependent methyltransferases"/>
    <property type="match status" value="1"/>
</dbReference>
<comment type="caution">
    <text evidence="5">The sequence shown here is derived from an EMBL/GenBank/DDBJ whole genome shotgun (WGS) entry which is preliminary data.</text>
</comment>